<dbReference type="STRING" id="669502.SSDC_01680"/>
<dbReference type="InterPro" id="IPR008318">
    <property type="entry name" value="UCP030820"/>
</dbReference>
<keyword evidence="2" id="KW-1185">Reference proteome</keyword>
<dbReference type="AlphaFoldDB" id="S5R8U3"/>
<dbReference type="GeneID" id="301553206"/>
<dbReference type="Proteomes" id="UP000015216">
    <property type="component" value="Chromosome"/>
</dbReference>
<dbReference type="KEGG" id="ssdc:SSDC_01680"/>
<protein>
    <recommendedName>
        <fullName evidence="3">DUF934 domain-containing protein</fullName>
    </recommendedName>
</protein>
<name>S5R8U3_9PROT</name>
<proteinExistence type="predicted"/>
<dbReference type="RefSeq" id="WP_020915595.1">
    <property type="nucleotide sequence ID" value="NC_021885.1"/>
</dbReference>
<gene>
    <name evidence="1" type="ORF">SSDC_01680</name>
</gene>
<dbReference type="eggNOG" id="COG3749">
    <property type="taxonomic scope" value="Bacteria"/>
</dbReference>
<dbReference type="OrthoDB" id="9800421at2"/>
<dbReference type="HOGENOM" id="CLU_115811_2_1_4"/>
<dbReference type="EMBL" id="CP003468">
    <property type="protein sequence ID" value="AGS07020.1"/>
    <property type="molecule type" value="Genomic_DNA"/>
</dbReference>
<dbReference type="PATRIC" id="fig|669502.6.peg.325"/>
<reference evidence="1 2" key="1">
    <citation type="journal article" date="2013" name="Curr. Biol.">
        <title>Defensive bacteriome symbiont with a drastically reduced genome.</title>
        <authorList>
            <person name="Nakabachi A."/>
            <person name="Ueoka R."/>
            <person name="Oshima K."/>
            <person name="Teta R."/>
            <person name="Mangoni A."/>
            <person name="Gurgui M."/>
            <person name="Oldham N.J."/>
            <person name="van Echten-Deckert G."/>
            <person name="Okamura K."/>
            <person name="Yamamoto K."/>
            <person name="Inoue H."/>
            <person name="Ohkuma M."/>
            <person name="Hongoh Y."/>
            <person name="Miyagishima S.Y."/>
            <person name="Hattori M."/>
            <person name="Piel J."/>
            <person name="Fukatsu T."/>
        </authorList>
    </citation>
    <scope>NUCLEOTIDE SEQUENCE [LARGE SCALE GENOMIC DNA]</scope>
    <source>
        <strain evidence="1 2">DC</strain>
    </source>
</reference>
<evidence type="ECO:0000313" key="1">
    <source>
        <dbReference type="EMBL" id="AGS07020.1"/>
    </source>
</evidence>
<evidence type="ECO:0008006" key="3">
    <source>
        <dbReference type="Google" id="ProtNLM"/>
    </source>
</evidence>
<evidence type="ECO:0000313" key="2">
    <source>
        <dbReference type="Proteomes" id="UP000015216"/>
    </source>
</evidence>
<sequence length="174" mass="20693">MCKIIKNDTIVNDNWKMLYENDFIEENVKLLEDHVIVPFKFLKKYLKFNSNNNLNIGIWINSDEYSEELKCVLKKNPKQFKVIAINFIKFTDGRGYSIAYNLRMKFNYTGELRAIGDVLQDQLFYMKRVGFNSFVIRHDKNINSALHGLNIFSEKYQTSADEKIPLFRRVNRLF</sequence>
<accession>S5R8U3</accession>
<dbReference type="PIRSF" id="PIRSF030820">
    <property type="entry name" value="UCP030820"/>
    <property type="match status" value="1"/>
</dbReference>
<organism evidence="1 2">
    <name type="scientific">Candidatus Profftella armatura</name>
    <dbReference type="NCBI Taxonomy" id="669502"/>
    <lineage>
        <taxon>Bacteria</taxon>
        <taxon>Pseudomonadati</taxon>
        <taxon>Pseudomonadota</taxon>
        <taxon>Betaproteobacteria</taxon>
        <taxon>Candidatus Profftella</taxon>
    </lineage>
</organism>
<dbReference type="Pfam" id="PF06073">
    <property type="entry name" value="DUF934"/>
    <property type="match status" value="1"/>
</dbReference>